<dbReference type="EMBL" id="UPHU01000001">
    <property type="protein sequence ID" value="VBA52375.1"/>
    <property type="molecule type" value="Genomic_DNA"/>
</dbReference>
<feature type="domain" description="Formyl transferase N-terminal" evidence="2">
    <location>
        <begin position="184"/>
        <end position="235"/>
    </location>
</feature>
<sequence>MYGFPPAISVGIGCSPRLSRGLGRSTKNTRHNAIILVSQISEPPATANIALIVGSDIVSHLVSVEITWRTIDYGGRCTLLFTRARIRKTAPPQLQRLLFLEYELLQRWPTDTCGVTHPPPRPGRFSTRSMAGGPAPAKPSMPTSLLMSTVSRATNCSTASDRTSRYRCVVARSSARQQSPCFSSRPCRSFLNLHPGRLPSCRGVNPFAWSMLNQEDYAAWTLHHVDVEFDTGAIVDCVGVPLRD</sequence>
<dbReference type="Proteomes" id="UP000268285">
    <property type="component" value="Unassembled WGS sequence"/>
</dbReference>
<dbReference type="SUPFAM" id="SSF53328">
    <property type="entry name" value="Formyltransferase"/>
    <property type="match status" value="1"/>
</dbReference>
<evidence type="ECO:0000256" key="1">
    <source>
        <dbReference type="SAM" id="MobiDB-lite"/>
    </source>
</evidence>
<dbReference type="InterPro" id="IPR036477">
    <property type="entry name" value="Formyl_transf_N_sf"/>
</dbReference>
<reference evidence="3 4" key="1">
    <citation type="submission" date="2018-09" db="EMBL/GenBank/DDBJ databases">
        <authorList>
            <person name="Tagini F."/>
        </authorList>
    </citation>
    <scope>NUCLEOTIDE SEQUENCE [LARGE SCALE GENOMIC DNA]</scope>
    <source>
        <strain evidence="3 4">MK142</strain>
    </source>
</reference>
<gene>
    <name evidence="3" type="ORF">LAUMK142_03532</name>
</gene>
<name>A0A498QVA7_9MYCO</name>
<evidence type="ECO:0000259" key="2">
    <source>
        <dbReference type="Pfam" id="PF00551"/>
    </source>
</evidence>
<proteinExistence type="predicted"/>
<feature type="region of interest" description="Disordered" evidence="1">
    <location>
        <begin position="113"/>
        <end position="142"/>
    </location>
</feature>
<accession>A0A498QVA7</accession>
<organism evidence="3 4">
    <name type="scientific">Mycobacterium pseudokansasii</name>
    <dbReference type="NCBI Taxonomy" id="2341080"/>
    <lineage>
        <taxon>Bacteria</taxon>
        <taxon>Bacillati</taxon>
        <taxon>Actinomycetota</taxon>
        <taxon>Actinomycetes</taxon>
        <taxon>Mycobacteriales</taxon>
        <taxon>Mycobacteriaceae</taxon>
        <taxon>Mycobacterium</taxon>
    </lineage>
</organism>
<dbReference type="Gene3D" id="3.40.50.170">
    <property type="entry name" value="Formyl transferase, N-terminal domain"/>
    <property type="match status" value="1"/>
</dbReference>
<dbReference type="Pfam" id="PF00551">
    <property type="entry name" value="Formyl_trans_N"/>
    <property type="match status" value="1"/>
</dbReference>
<protein>
    <recommendedName>
        <fullName evidence="2">Formyl transferase N-terminal domain-containing protein</fullName>
    </recommendedName>
</protein>
<dbReference type="InterPro" id="IPR002376">
    <property type="entry name" value="Formyl_transf_N"/>
</dbReference>
<dbReference type="AlphaFoldDB" id="A0A498QVA7"/>
<evidence type="ECO:0000313" key="3">
    <source>
        <dbReference type="EMBL" id="VBA52375.1"/>
    </source>
</evidence>
<keyword evidence="4" id="KW-1185">Reference proteome</keyword>
<evidence type="ECO:0000313" key="4">
    <source>
        <dbReference type="Proteomes" id="UP000268285"/>
    </source>
</evidence>